<accession>A0AAV0G6N8</accession>
<evidence type="ECO:0000313" key="3">
    <source>
        <dbReference type="Proteomes" id="UP001152523"/>
    </source>
</evidence>
<evidence type="ECO:0000313" key="2">
    <source>
        <dbReference type="EMBL" id="CAH9143444.1"/>
    </source>
</evidence>
<comment type="caution">
    <text evidence="2">The sequence shown here is derived from an EMBL/GenBank/DDBJ whole genome shotgun (WGS) entry which is preliminary data.</text>
</comment>
<organism evidence="2 3">
    <name type="scientific">Cuscuta epithymum</name>
    <dbReference type="NCBI Taxonomy" id="186058"/>
    <lineage>
        <taxon>Eukaryota</taxon>
        <taxon>Viridiplantae</taxon>
        <taxon>Streptophyta</taxon>
        <taxon>Embryophyta</taxon>
        <taxon>Tracheophyta</taxon>
        <taxon>Spermatophyta</taxon>
        <taxon>Magnoliopsida</taxon>
        <taxon>eudicotyledons</taxon>
        <taxon>Gunneridae</taxon>
        <taxon>Pentapetalae</taxon>
        <taxon>asterids</taxon>
        <taxon>lamiids</taxon>
        <taxon>Solanales</taxon>
        <taxon>Convolvulaceae</taxon>
        <taxon>Cuscuteae</taxon>
        <taxon>Cuscuta</taxon>
        <taxon>Cuscuta subgen. Cuscuta</taxon>
    </lineage>
</organism>
<evidence type="ECO:0000259" key="1">
    <source>
        <dbReference type="Pfam" id="PF26249"/>
    </source>
</evidence>
<dbReference type="EMBL" id="CAMAPF010001051">
    <property type="protein sequence ID" value="CAH9143444.1"/>
    <property type="molecule type" value="Genomic_DNA"/>
</dbReference>
<reference evidence="2" key="1">
    <citation type="submission" date="2022-07" db="EMBL/GenBank/DDBJ databases">
        <authorList>
            <person name="Macas J."/>
            <person name="Novak P."/>
            <person name="Neumann P."/>
        </authorList>
    </citation>
    <scope>NUCLEOTIDE SEQUENCE</scope>
</reference>
<keyword evidence="3" id="KW-1185">Reference proteome</keyword>
<protein>
    <recommendedName>
        <fullName evidence="1">RDRP3-5 N-terminal domain-containing protein</fullName>
    </recommendedName>
</protein>
<dbReference type="Pfam" id="PF26249">
    <property type="entry name" value="4HB_RdRP3_N"/>
    <property type="match status" value="1"/>
</dbReference>
<dbReference type="InterPro" id="IPR058697">
    <property type="entry name" value="RDRP3-5_N"/>
</dbReference>
<name>A0AAV0G6N8_9ASTE</name>
<dbReference type="AlphaFoldDB" id="A0AAV0G6N8"/>
<gene>
    <name evidence="2" type="ORF">CEPIT_LOCUS40671</name>
</gene>
<feature type="domain" description="RDRP3-5 N-terminal" evidence="1">
    <location>
        <begin position="24"/>
        <end position="81"/>
    </location>
</feature>
<proteinExistence type="predicted"/>
<dbReference type="Proteomes" id="UP001152523">
    <property type="component" value="Unassembled WGS sequence"/>
</dbReference>
<sequence length="104" mass="11562">MKLMEADPVAKEFPVPQSEVTTLEPPLPPPVEALLQKICVEQSQTPPDAVVRRRLAAVGEEGAKEILERVAARKNLQVFTGHFISRTMAPRWTEYLADCCLFGC</sequence>